<dbReference type="PATRIC" id="fig|13690.10.peg.4209"/>
<proteinExistence type="predicted"/>
<reference evidence="1 4" key="2">
    <citation type="submission" date="2017-04" db="EMBL/GenBank/DDBJ databases">
        <title>Characterization, genome and methylation analysis of a phthalic acid esters degrading strain Sphingobium yanoikuyae SHJ.</title>
        <authorList>
            <person name="Feng L."/>
        </authorList>
    </citation>
    <scope>NUCLEOTIDE SEQUENCE [LARGE SCALE GENOMIC DNA]</scope>
    <source>
        <strain evidence="1 4">SHJ</strain>
        <plasmid evidence="4">Plasmid pses189</plasmid>
        <plasmid evidence="1">pSES189</plasmid>
    </source>
</reference>
<evidence type="ECO:0000313" key="1">
    <source>
        <dbReference type="EMBL" id="ATP22050.1"/>
    </source>
</evidence>
<dbReference type="EMBL" id="CP020927">
    <property type="protein sequence ID" value="ATP22050.1"/>
    <property type="molecule type" value="Genomic_DNA"/>
</dbReference>
<keyword evidence="1" id="KW-0614">Plasmid</keyword>
<dbReference type="Proteomes" id="UP000028534">
    <property type="component" value="Unassembled WGS sequence"/>
</dbReference>
<dbReference type="RefSeq" id="WP_017502540.1">
    <property type="nucleotide sequence ID" value="NZ_CP020927.1"/>
</dbReference>
<geneLocation type="plasmid" evidence="1">
    <name>pSES189</name>
</geneLocation>
<evidence type="ECO:0000313" key="2">
    <source>
        <dbReference type="EMBL" id="KEZ16669.1"/>
    </source>
</evidence>
<geneLocation type="plasmid" evidence="4">
    <name>pses189</name>
</geneLocation>
<dbReference type="EMBL" id="JGVR01000030">
    <property type="protein sequence ID" value="KEZ16669.1"/>
    <property type="molecule type" value="Genomic_DNA"/>
</dbReference>
<evidence type="ECO:0000313" key="3">
    <source>
        <dbReference type="Proteomes" id="UP000028534"/>
    </source>
</evidence>
<gene>
    <name evidence="1" type="ORF">BV87_26785</name>
    <name evidence="2" type="ORF">CP98_04098</name>
</gene>
<organism evidence="2 3">
    <name type="scientific">Sphingobium yanoikuyae</name>
    <name type="common">Sphingomonas yanoikuyae</name>
    <dbReference type="NCBI Taxonomy" id="13690"/>
    <lineage>
        <taxon>Bacteria</taxon>
        <taxon>Pseudomonadati</taxon>
        <taxon>Pseudomonadota</taxon>
        <taxon>Alphaproteobacteria</taxon>
        <taxon>Sphingomonadales</taxon>
        <taxon>Sphingomonadaceae</taxon>
        <taxon>Sphingobium</taxon>
    </lineage>
</organism>
<dbReference type="AlphaFoldDB" id="A0A084EFC7"/>
<accession>A0A084EFC7</accession>
<sequence length="98" mass="10747">MNENILVEFEDGSAMVFAPKSSVRIANRGPSSVPKKDFEQVRTYPPEWVGFGSFEARILSAGQRVETYKGLLTVARIEHGVDLPLGIVADERSTPDPA</sequence>
<dbReference type="Proteomes" id="UP000037029">
    <property type="component" value="Plasmid pses189"/>
</dbReference>
<name>A0A084EFC7_SPHYA</name>
<evidence type="ECO:0000313" key="4">
    <source>
        <dbReference type="Proteomes" id="UP000037029"/>
    </source>
</evidence>
<protein>
    <submittedName>
        <fullName evidence="2">Uncharacterized protein</fullName>
    </submittedName>
</protein>
<reference evidence="2 3" key="1">
    <citation type="submission" date="2014-03" db="EMBL/GenBank/DDBJ databases">
        <title>Genome sequence of Sphingobium yanoikuyae B1.</title>
        <authorList>
            <person name="Gan H.M."/>
            <person name="Gan H.Y."/>
            <person name="Savka M.A."/>
        </authorList>
    </citation>
    <scope>NUCLEOTIDE SEQUENCE [LARGE SCALE GENOMIC DNA]</scope>
    <source>
        <strain evidence="2 3">B1</strain>
    </source>
</reference>